<dbReference type="OrthoDB" id="7345856at2"/>
<gene>
    <name evidence="2" type="ORF">DSCA_29270</name>
</gene>
<organism evidence="2 3">
    <name type="scientific">Desulfosarcina alkanivorans</name>
    <dbReference type="NCBI Taxonomy" id="571177"/>
    <lineage>
        <taxon>Bacteria</taxon>
        <taxon>Pseudomonadati</taxon>
        <taxon>Thermodesulfobacteriota</taxon>
        <taxon>Desulfobacteria</taxon>
        <taxon>Desulfobacterales</taxon>
        <taxon>Desulfosarcinaceae</taxon>
        <taxon>Desulfosarcina</taxon>
    </lineage>
</organism>
<dbReference type="Proteomes" id="UP000427906">
    <property type="component" value="Chromosome"/>
</dbReference>
<sequence length="141" mass="15861">MDSLLNTIKTQKLTLSFMLIILLFASSGTYTIKGLFTLGHLTKTIYNHPLVVSNASLHAALNLTKMHRSMKDAVLADDAAEIEAVLEDIDGDERKVYRHLDTIRKEILGEDGQALEKQTRQLFSDWAPIRKEVVRLLRAGN</sequence>
<evidence type="ECO:0000313" key="3">
    <source>
        <dbReference type="Proteomes" id="UP000427906"/>
    </source>
</evidence>
<protein>
    <recommendedName>
        <fullName evidence="1">Chemotaxis methyl-accepting receptor HlyB-like 4HB MCP domain-containing protein</fullName>
    </recommendedName>
</protein>
<dbReference type="RefSeq" id="WP_155317082.1">
    <property type="nucleotide sequence ID" value="NZ_AP021874.1"/>
</dbReference>
<dbReference type="KEGG" id="dalk:DSCA_29270"/>
<accession>A0A5K7YWE2</accession>
<proteinExistence type="predicted"/>
<name>A0A5K7YWE2_9BACT</name>
<dbReference type="EMBL" id="AP021874">
    <property type="protein sequence ID" value="BBO68997.1"/>
    <property type="molecule type" value="Genomic_DNA"/>
</dbReference>
<dbReference type="InterPro" id="IPR024478">
    <property type="entry name" value="HlyB_4HB_MCP"/>
</dbReference>
<dbReference type="AlphaFoldDB" id="A0A5K7YWE2"/>
<dbReference type="Pfam" id="PF12729">
    <property type="entry name" value="4HB_MCP_1"/>
    <property type="match status" value="1"/>
</dbReference>
<evidence type="ECO:0000259" key="1">
    <source>
        <dbReference type="Pfam" id="PF12729"/>
    </source>
</evidence>
<reference evidence="2 3" key="1">
    <citation type="submission" date="2019-11" db="EMBL/GenBank/DDBJ databases">
        <title>Comparative genomics of hydrocarbon-degrading Desulfosarcina strains.</title>
        <authorList>
            <person name="Watanabe M."/>
            <person name="Kojima H."/>
            <person name="Fukui M."/>
        </authorList>
    </citation>
    <scope>NUCLEOTIDE SEQUENCE [LARGE SCALE GENOMIC DNA]</scope>
    <source>
        <strain evidence="2 3">PL12</strain>
    </source>
</reference>
<evidence type="ECO:0000313" key="2">
    <source>
        <dbReference type="EMBL" id="BBO68997.1"/>
    </source>
</evidence>
<feature type="domain" description="Chemotaxis methyl-accepting receptor HlyB-like 4HB MCP" evidence="1">
    <location>
        <begin position="11"/>
        <end position="141"/>
    </location>
</feature>
<keyword evidence="3" id="KW-1185">Reference proteome</keyword>